<proteinExistence type="predicted"/>
<keyword evidence="2 4" id="KW-0238">DNA-binding</keyword>
<dbReference type="InterPro" id="IPR010998">
    <property type="entry name" value="Integrase_recombinase_N"/>
</dbReference>
<dbReference type="PANTHER" id="PTHR30349:SF36">
    <property type="entry name" value="PROPHAGE INTEGRASE INTR-RELATED"/>
    <property type="match status" value="1"/>
</dbReference>
<dbReference type="InterPro" id="IPR022000">
    <property type="entry name" value="Min27-like_integrase_DNA_bind"/>
</dbReference>
<dbReference type="PROSITE" id="PS51900">
    <property type="entry name" value="CB"/>
    <property type="match status" value="1"/>
</dbReference>
<dbReference type="RefSeq" id="WP_058478894.1">
    <property type="nucleotide sequence ID" value="NZ_CAAAIQ010000028.1"/>
</dbReference>
<dbReference type="PATRIC" id="fig|66969.6.peg.15"/>
<dbReference type="Pfam" id="PF12167">
    <property type="entry name" value="Arm-DNA-bind_2"/>
    <property type="match status" value="1"/>
</dbReference>
<dbReference type="GO" id="GO:0003677">
    <property type="term" value="F:DNA binding"/>
    <property type="evidence" value="ECO:0007669"/>
    <property type="project" value="UniProtKB-UniRule"/>
</dbReference>
<dbReference type="GO" id="GO:0015074">
    <property type="term" value="P:DNA integration"/>
    <property type="evidence" value="ECO:0007669"/>
    <property type="project" value="UniProtKB-KW"/>
</dbReference>
<organism evidence="7 8">
    <name type="scientific">Legionella waltersii</name>
    <dbReference type="NCBI Taxonomy" id="66969"/>
    <lineage>
        <taxon>Bacteria</taxon>
        <taxon>Pseudomonadati</taxon>
        <taxon>Pseudomonadota</taxon>
        <taxon>Gammaproteobacteria</taxon>
        <taxon>Legionellales</taxon>
        <taxon>Legionellaceae</taxon>
        <taxon>Legionella</taxon>
    </lineage>
</organism>
<evidence type="ECO:0000256" key="2">
    <source>
        <dbReference type="ARBA" id="ARBA00023125"/>
    </source>
</evidence>
<gene>
    <name evidence="7" type="ORF">Lwal_0015</name>
</gene>
<evidence type="ECO:0000259" key="5">
    <source>
        <dbReference type="PROSITE" id="PS51898"/>
    </source>
</evidence>
<dbReference type="AlphaFoldDB" id="A0A0W1APE2"/>
<dbReference type="InterPro" id="IPR004107">
    <property type="entry name" value="Integrase_SAM-like_N"/>
</dbReference>
<dbReference type="Gene3D" id="1.10.443.10">
    <property type="entry name" value="Intergrase catalytic core"/>
    <property type="match status" value="1"/>
</dbReference>
<feature type="domain" description="Core-binding (CB)" evidence="6">
    <location>
        <begin position="90"/>
        <end position="172"/>
    </location>
</feature>
<dbReference type="CDD" id="cd01189">
    <property type="entry name" value="INT_ICEBs1_C_like"/>
    <property type="match status" value="1"/>
</dbReference>
<dbReference type="InterPro" id="IPR011010">
    <property type="entry name" value="DNA_brk_join_enz"/>
</dbReference>
<sequence>MGGKRQQGNELQPPRGVSIREWETGSAIRIIFSYRGVQCRETLKLEPTKANLKYAGRLRGEIINAIALGTFNYADYFPDSKRAKLFGHAIIKATTAELLHDYMAIAEKTLEASTYNGYRKVCEAHLYPAFGKIPIRELSPVIIRNWVTGLNVTVKTVRNILTPLRNMLDQALNDGVIERNPLDRLVLSKLLNKKTSKSDWEVDPFDQDEIKAILDTATGQARNLYQFAFFSGLRTSELIALEWNDIDWLKGTVRVSKAVVLKQEKGTKTKSGVRDVLLLPPALDALKNQKAFTFLEGTRVFYNPRTNTPWETDGQIRKTSWTHILKKAGVRYRNPYQTRHTYASMLLSAGENPLWLATQMGHRDTEMIIKHYGRWIPDKSTVAGYQPVNDWSLSASPVISQKL</sequence>
<keyword evidence="1" id="KW-0229">DNA integration</keyword>
<dbReference type="SUPFAM" id="SSF56349">
    <property type="entry name" value="DNA breaking-rejoining enzymes"/>
    <property type="match status" value="1"/>
</dbReference>
<dbReference type="PROSITE" id="PS51898">
    <property type="entry name" value="TYR_RECOMBINASE"/>
    <property type="match status" value="1"/>
</dbReference>
<comment type="caution">
    <text evidence="7">The sequence shown here is derived from an EMBL/GenBank/DDBJ whole genome shotgun (WGS) entry which is preliminary data.</text>
</comment>
<dbReference type="OrthoDB" id="5391994at2"/>
<evidence type="ECO:0000313" key="8">
    <source>
        <dbReference type="Proteomes" id="UP000054729"/>
    </source>
</evidence>
<dbReference type="InterPro" id="IPR013762">
    <property type="entry name" value="Integrase-like_cat_sf"/>
</dbReference>
<dbReference type="GO" id="GO:0006310">
    <property type="term" value="P:DNA recombination"/>
    <property type="evidence" value="ECO:0007669"/>
    <property type="project" value="UniProtKB-KW"/>
</dbReference>
<dbReference type="Pfam" id="PF00589">
    <property type="entry name" value="Phage_integrase"/>
    <property type="match status" value="1"/>
</dbReference>
<dbReference type="InterPro" id="IPR050090">
    <property type="entry name" value="Tyrosine_recombinase_XerCD"/>
</dbReference>
<dbReference type="PANTHER" id="PTHR30349">
    <property type="entry name" value="PHAGE INTEGRASE-RELATED"/>
    <property type="match status" value="1"/>
</dbReference>
<feature type="domain" description="Tyr recombinase" evidence="5">
    <location>
        <begin position="200"/>
        <end position="386"/>
    </location>
</feature>
<evidence type="ECO:0000256" key="3">
    <source>
        <dbReference type="ARBA" id="ARBA00023172"/>
    </source>
</evidence>
<evidence type="ECO:0000256" key="1">
    <source>
        <dbReference type="ARBA" id="ARBA00022908"/>
    </source>
</evidence>
<dbReference type="STRING" id="66969.Lwal_0015"/>
<dbReference type="InterPro" id="IPR044068">
    <property type="entry name" value="CB"/>
</dbReference>
<dbReference type="Pfam" id="PF14659">
    <property type="entry name" value="Phage_int_SAM_3"/>
    <property type="match status" value="1"/>
</dbReference>
<protein>
    <submittedName>
        <fullName evidence="7">Putative lambdoid prophage Rac integrase</fullName>
    </submittedName>
</protein>
<reference evidence="7 8" key="1">
    <citation type="submission" date="2015-11" db="EMBL/GenBank/DDBJ databases">
        <title>Genomic analysis of 38 Legionella species identifies large and diverse effector repertoires.</title>
        <authorList>
            <person name="Burstein D."/>
            <person name="Amaro F."/>
            <person name="Zusman T."/>
            <person name="Lifshitz Z."/>
            <person name="Cohen O."/>
            <person name="Gilbert J.A."/>
            <person name="Pupko T."/>
            <person name="Shuman H.A."/>
            <person name="Segal G."/>
        </authorList>
    </citation>
    <scope>NUCLEOTIDE SEQUENCE [LARGE SCALE GENOMIC DNA]</scope>
    <source>
        <strain evidence="7 8">ATCC 51914</strain>
    </source>
</reference>
<dbReference type="Gene3D" id="1.10.150.130">
    <property type="match status" value="1"/>
</dbReference>
<dbReference type="EMBL" id="LNZB01000001">
    <property type="protein sequence ID" value="KTD83107.1"/>
    <property type="molecule type" value="Genomic_DNA"/>
</dbReference>
<accession>A0A0W1APE2</accession>
<evidence type="ECO:0000313" key="7">
    <source>
        <dbReference type="EMBL" id="KTD83107.1"/>
    </source>
</evidence>
<keyword evidence="3" id="KW-0233">DNA recombination</keyword>
<keyword evidence="8" id="KW-1185">Reference proteome</keyword>
<evidence type="ECO:0000256" key="4">
    <source>
        <dbReference type="PROSITE-ProRule" id="PRU01248"/>
    </source>
</evidence>
<name>A0A0W1APE2_9GAMM</name>
<dbReference type="InterPro" id="IPR002104">
    <property type="entry name" value="Integrase_catalytic"/>
</dbReference>
<dbReference type="Proteomes" id="UP000054729">
    <property type="component" value="Unassembled WGS sequence"/>
</dbReference>
<evidence type="ECO:0000259" key="6">
    <source>
        <dbReference type="PROSITE" id="PS51900"/>
    </source>
</evidence>